<dbReference type="Gene3D" id="3.40.960.10">
    <property type="entry name" value="VSR Endonuclease"/>
    <property type="match status" value="1"/>
</dbReference>
<sequence>MKRKATIPEDKTVLVGVLKSKNDLRILFRDHWYRIPAVFMPKRQFKYIAFYQPAIFGKNGKRIMYYARVAKQEKVKRIELLPKEKNHPRAHDDYTKITFRRIKKLPRPIKNIIPRRVSFGFTSLKKLLSAKDILELYGVPKTEQIMEKRLKQLGIKFITEHSISMVRPTHHKKEGKRYRIDIAVFCRDGQIAVECDNRKAHSGRTQTAKDKKKDKFLKHLGWRVIRLTEKNIIERPDYCARRVEKAVQNFGGQN</sequence>
<dbReference type="SUPFAM" id="SSF52980">
    <property type="entry name" value="Restriction endonuclease-like"/>
    <property type="match status" value="1"/>
</dbReference>
<evidence type="ECO:0000313" key="3">
    <source>
        <dbReference type="Proteomes" id="UP000176287"/>
    </source>
</evidence>
<accession>A0A1G2CHA4</accession>
<dbReference type="STRING" id="1798649.A3B13_01035"/>
<comment type="caution">
    <text evidence="2">The sequence shown here is derived from an EMBL/GenBank/DDBJ whole genome shotgun (WGS) entry which is preliminary data.</text>
</comment>
<dbReference type="Pfam" id="PF18741">
    <property type="entry name" value="MTES_1575"/>
    <property type="match status" value="1"/>
</dbReference>
<gene>
    <name evidence="2" type="ORF">A3B13_01035</name>
</gene>
<name>A0A1G2CHA4_9BACT</name>
<dbReference type="AlphaFoldDB" id="A0A1G2CHA4"/>
<dbReference type="EMBL" id="MHKZ01000017">
    <property type="protein sequence ID" value="OGZ00592.1"/>
    <property type="molecule type" value="Genomic_DNA"/>
</dbReference>
<protein>
    <recommendedName>
        <fullName evidence="1">Restriction endonuclease type II-like domain-containing protein</fullName>
    </recommendedName>
</protein>
<dbReference type="Proteomes" id="UP000176287">
    <property type="component" value="Unassembled WGS sequence"/>
</dbReference>
<dbReference type="InterPro" id="IPR049468">
    <property type="entry name" value="Restrct_endonuc-II-like_dom"/>
</dbReference>
<reference evidence="2 3" key="1">
    <citation type="journal article" date="2016" name="Nat. Commun.">
        <title>Thousands of microbial genomes shed light on interconnected biogeochemical processes in an aquifer system.</title>
        <authorList>
            <person name="Anantharaman K."/>
            <person name="Brown C.T."/>
            <person name="Hug L.A."/>
            <person name="Sharon I."/>
            <person name="Castelle C.J."/>
            <person name="Probst A.J."/>
            <person name="Thomas B.C."/>
            <person name="Singh A."/>
            <person name="Wilkins M.J."/>
            <person name="Karaoz U."/>
            <person name="Brodie E.L."/>
            <person name="Williams K.H."/>
            <person name="Hubbard S.S."/>
            <person name="Banfield J.F."/>
        </authorList>
    </citation>
    <scope>NUCLEOTIDE SEQUENCE [LARGE SCALE GENOMIC DNA]</scope>
</reference>
<evidence type="ECO:0000259" key="1">
    <source>
        <dbReference type="Pfam" id="PF18741"/>
    </source>
</evidence>
<organism evidence="2 3">
    <name type="scientific">Candidatus Liptonbacteria bacterium RIFCSPLOWO2_01_FULL_45_15</name>
    <dbReference type="NCBI Taxonomy" id="1798649"/>
    <lineage>
        <taxon>Bacteria</taxon>
        <taxon>Candidatus Liptoniibacteriota</taxon>
    </lineage>
</organism>
<dbReference type="InterPro" id="IPR011335">
    <property type="entry name" value="Restrct_endonuc-II-like"/>
</dbReference>
<evidence type="ECO:0000313" key="2">
    <source>
        <dbReference type="EMBL" id="OGZ00592.1"/>
    </source>
</evidence>
<proteinExistence type="predicted"/>
<feature type="domain" description="Restriction endonuclease type II-like" evidence="1">
    <location>
        <begin position="173"/>
        <end position="246"/>
    </location>
</feature>